<keyword evidence="2" id="KW-1185">Reference proteome</keyword>
<proteinExistence type="predicted"/>
<dbReference type="HOGENOM" id="CLU_202996_2_0_9"/>
<dbReference type="RefSeq" id="WP_000165747.1">
    <property type="nucleotide sequence ID" value="NC_004116.1"/>
</dbReference>
<dbReference type="Proteomes" id="UP000000821">
    <property type="component" value="Chromosome"/>
</dbReference>
<accession>Q8E0Z7</accession>
<dbReference type="KEGG" id="sag:SAG0568"/>
<sequence length="67" mass="7765">MTKPRKQRIYAIYDDDKFVDVGTKEELSARLGIKKATIEQYMTKSYQALASSKRIALLVGIEEEYDF</sequence>
<name>Q8E0Z7_STRA5</name>
<dbReference type="PATRIC" id="fig|208435.3.peg.564"/>
<reference evidence="1 2" key="1">
    <citation type="journal article" date="2002" name="Proc. Natl. Acad. Sci. U.S.A.">
        <title>Complete genome sequence and comparative genomic analysis of an emerging human pathogen, serotype V Streptococcus agalactiae.</title>
        <authorList>
            <person name="Tettelin H."/>
            <person name="Masignani V."/>
            <person name="Cieslewicz M.J."/>
            <person name="Eisen J.A."/>
            <person name="Peterson S."/>
            <person name="Wessels M.R."/>
            <person name="Paulsen I.T."/>
            <person name="Nelson K.E."/>
            <person name="Margarit I."/>
            <person name="Read T.D."/>
            <person name="Madoff L.C."/>
            <person name="Wolf A.M."/>
            <person name="Beanan M.J."/>
            <person name="Brinkac L.M."/>
            <person name="Daugherty S.C."/>
            <person name="DeBoy R.T."/>
            <person name="Durkin S."/>
            <person name="Kolonay J.F."/>
            <person name="Umayam L.A."/>
            <person name="Madupu R."/>
            <person name="Lewis M.R."/>
            <person name="Radune D."/>
            <person name="Fedorova N.B."/>
            <person name="Scanlan D."/>
            <person name="Khouri H."/>
            <person name="Mulligan S."/>
            <person name="Carty H.A."/>
            <person name="Cline R.T."/>
            <person name="Gill J."/>
            <person name="Scarselli M."/>
            <person name="Mora M."/>
            <person name="Iacobini E.T."/>
            <person name="Brettoni C."/>
            <person name="Galli G."/>
            <person name="Mariani M."/>
            <person name="Vegni F."/>
            <person name="Maione D."/>
            <person name="Rinaudo D."/>
            <person name="Rappuoli R."/>
            <person name="Telford J.L."/>
            <person name="Kasper D.L."/>
            <person name="Grandi G."/>
            <person name="Fraser C.M."/>
        </authorList>
    </citation>
    <scope>NUCLEOTIDE SEQUENCE [LARGE SCALE GENOMIC DNA]</scope>
    <source>
        <strain evidence="2">ATCC BAA-611 / 2603 V/R</strain>
    </source>
</reference>
<dbReference type="STRING" id="208435.SAG0568"/>
<dbReference type="AlphaFoldDB" id="Q8E0Z7"/>
<organism evidence="1 2">
    <name type="scientific">Streptococcus agalactiae serotype V (strain ATCC BAA-611 / 2603 V/R)</name>
    <dbReference type="NCBI Taxonomy" id="208435"/>
    <lineage>
        <taxon>Bacteria</taxon>
        <taxon>Bacillati</taxon>
        <taxon>Bacillota</taxon>
        <taxon>Bacilli</taxon>
        <taxon>Lactobacillales</taxon>
        <taxon>Streptococcaceae</taxon>
        <taxon>Streptococcus</taxon>
    </lineage>
</organism>
<evidence type="ECO:0000313" key="1">
    <source>
        <dbReference type="EMBL" id="AAM99469.1"/>
    </source>
</evidence>
<gene>
    <name evidence="1" type="ordered locus">SAG0568</name>
</gene>
<protein>
    <submittedName>
        <fullName evidence="1">Uncharacterized protein</fullName>
    </submittedName>
</protein>
<evidence type="ECO:0000313" key="2">
    <source>
        <dbReference type="Proteomes" id="UP000000821"/>
    </source>
</evidence>
<dbReference type="OrthoDB" id="2156961at2"/>
<dbReference type="EMBL" id="AE009948">
    <property type="protein sequence ID" value="AAM99469.1"/>
    <property type="molecule type" value="Genomic_DNA"/>
</dbReference>